<evidence type="ECO:0000256" key="16">
    <source>
        <dbReference type="ARBA" id="ARBA00023157"/>
    </source>
</evidence>
<evidence type="ECO:0000256" key="19">
    <source>
        <dbReference type="ARBA" id="ARBA00049175"/>
    </source>
</evidence>
<evidence type="ECO:0000313" key="24">
    <source>
        <dbReference type="EMBL" id="CAH2316913.1"/>
    </source>
</evidence>
<dbReference type="Gene3D" id="3.30.420.150">
    <property type="entry name" value="Exopolyphosphatase. Domain 2"/>
    <property type="match status" value="2"/>
</dbReference>
<keyword evidence="8" id="KW-0479">Metal-binding</keyword>
<comment type="similarity">
    <text evidence="4 22">Belongs to the GDA1/CD39 NTPase family.</text>
</comment>
<evidence type="ECO:0000256" key="8">
    <source>
        <dbReference type="ARBA" id="ARBA00022723"/>
    </source>
</evidence>
<organism evidence="24 25">
    <name type="scientific">Pelobates cultripes</name>
    <name type="common">Western spadefoot toad</name>
    <dbReference type="NCBI Taxonomy" id="61616"/>
    <lineage>
        <taxon>Eukaryota</taxon>
        <taxon>Metazoa</taxon>
        <taxon>Chordata</taxon>
        <taxon>Craniata</taxon>
        <taxon>Vertebrata</taxon>
        <taxon>Euteleostomi</taxon>
        <taxon>Amphibia</taxon>
        <taxon>Batrachia</taxon>
        <taxon>Anura</taxon>
        <taxon>Pelobatoidea</taxon>
        <taxon>Pelobatidae</taxon>
        <taxon>Pelobates</taxon>
    </lineage>
</organism>
<keyword evidence="17" id="KW-0325">Glycoprotein</keyword>
<comment type="catalytic activity">
    <reaction evidence="19">
        <text>a ribonucleoside 5'-triphosphate + 2 H2O = a ribonucleoside 5'-phosphate + 2 phosphate + 2 H(+)</text>
        <dbReference type="Rhea" id="RHEA:36795"/>
        <dbReference type="ChEBI" id="CHEBI:15377"/>
        <dbReference type="ChEBI" id="CHEBI:15378"/>
        <dbReference type="ChEBI" id="CHEBI:43474"/>
        <dbReference type="ChEBI" id="CHEBI:58043"/>
        <dbReference type="ChEBI" id="CHEBI:61557"/>
        <dbReference type="EC" id="3.6.1.5"/>
    </reaction>
</comment>
<dbReference type="GO" id="GO:0045134">
    <property type="term" value="F:UDP phosphatase activity"/>
    <property type="evidence" value="ECO:0007669"/>
    <property type="project" value="TreeGrafter"/>
</dbReference>
<dbReference type="GO" id="GO:0009134">
    <property type="term" value="P:nucleoside diphosphate catabolic process"/>
    <property type="evidence" value="ECO:0007669"/>
    <property type="project" value="TreeGrafter"/>
</dbReference>
<evidence type="ECO:0000256" key="14">
    <source>
        <dbReference type="ARBA" id="ARBA00022989"/>
    </source>
</evidence>
<evidence type="ECO:0000256" key="7">
    <source>
        <dbReference type="ARBA" id="ARBA00022692"/>
    </source>
</evidence>
<dbReference type="FunFam" id="3.30.420.150:FF:000002">
    <property type="entry name" value="Ectonucleoside triphosphate diphosphohydrolase 1"/>
    <property type="match status" value="1"/>
</dbReference>
<dbReference type="GO" id="GO:0005524">
    <property type="term" value="F:ATP binding"/>
    <property type="evidence" value="ECO:0007669"/>
    <property type="project" value="UniProtKB-KW"/>
</dbReference>
<evidence type="ECO:0000256" key="1">
    <source>
        <dbReference type="ARBA" id="ARBA00001913"/>
    </source>
</evidence>
<accession>A0AAD1WPJ8</accession>
<evidence type="ECO:0000256" key="23">
    <source>
        <dbReference type="SAM" id="Phobius"/>
    </source>
</evidence>
<dbReference type="AlphaFoldDB" id="A0AAD1WPJ8"/>
<keyword evidence="25" id="KW-1185">Reference proteome</keyword>
<proteinExistence type="inferred from homology"/>
<evidence type="ECO:0000256" key="2">
    <source>
        <dbReference type="ARBA" id="ARBA00001946"/>
    </source>
</evidence>
<evidence type="ECO:0000256" key="21">
    <source>
        <dbReference type="PIRSR" id="PIRSR600407-2"/>
    </source>
</evidence>
<comment type="subcellular location">
    <subcellularLocation>
        <location evidence="3">Cell membrane</location>
        <topology evidence="3">Multi-pass membrane protein</topology>
    </subcellularLocation>
</comment>
<dbReference type="GO" id="GO:0004050">
    <property type="term" value="F:apyrase activity"/>
    <property type="evidence" value="ECO:0007669"/>
    <property type="project" value="UniProtKB-EC"/>
</dbReference>
<dbReference type="PROSITE" id="PS01238">
    <property type="entry name" value="GDA1_CD39_NTPASE"/>
    <property type="match status" value="2"/>
</dbReference>
<feature type="transmembrane region" description="Helical" evidence="23">
    <location>
        <begin position="61"/>
        <end position="80"/>
    </location>
</feature>
<feature type="transmembrane region" description="Helical" evidence="23">
    <location>
        <begin position="1037"/>
        <end position="1057"/>
    </location>
</feature>
<sequence length="1075" mass="119064">MDGKYSNGAICVMDCVLTYKRALLLCLILIVSALLQSKEQPGSTAKIWIKGSKMGSESKHTYLLVLLAASLISIILALILRLANNVEVTPPPGEKYGMVFDAGSSHTSLFIYKWPTDKQNNTGVVSQAHVCDVKGPGISSYAEDPPAAAQSLVACLDEAMAIIPSQSQREAPVYLGATAGMRLLSLENPTTSDKVLREVSKVISRYPFNFRGARIISGQEEGAYGWITINYLLESFMKYSFSGRWVRPTVSNIYGALDLGGASTQISFIPKEAVEDINEKSDFKLYGFPYSIYTHSFLCYGQNQALKQMLVKAVTGQDLKQPVNIPCYPNGYTATVPLESLYDSPCTAANAPSTSGSAQIAIVGTGDSAKCRALIKSIFNFSACSGQASCSFDGVYQPPVIGNFFAFSAFFYTFDFLNLTSGQSLSTVNTAINTFCARDWSEIQSSYPKEKADRLRDYCANGNYVLSLLLDAYKFNEDNWNSISFMKQASNTDIGWTLGYMLNLTNMIPSESVAPMKAQNYDLWLASVIFIVMNKRFLLTGICAFCFEVSLSLSSPRHPWHNAVRLITLLTCAPIECTPTPEWLPPPLSAPTPEWLMRIVEIRNTYLPSPDKYGIVFDAGSSHTSLYVYKWPANKENDTGIVSQIYMCSIQGPGISSYADNPAQAGESLKPCMEEALTVIPASQQKETTTLLGATAGMRLLRIMNKSVTNPNQTQELFREISKTLREYPVDFQSARILTGSEEGSLGWITVNYILGTILRYSFTSTWIHPDGQTIGAMDLGGASTQMTFVPSVAIEDKDAEMHFRLYGYNYTIYTHSYLCYGQDQFFKRVLAALVKDSHTLAVAHPCYPKGYTATVSPASLYNSPCVPRAIIPEQNFTVTGAGNPDQCRQTVMEVMNFTNCRIEPCSFDGVYQPPVHGLFYAFSAFYYTLNFLNLTDGQSLSVTNQTVQEFCTLEWKKLEQDFPLEKKDRLLHYCTSAIYILTLLLDGYNFSEQTWGNIHFTQQVDNTDVGWTLGYMLNLTNRIPSEAPSLLKGHSYNMWVSALFFIVLSITAGLVATSLQFFRRNVCSGQGGWS</sequence>
<dbReference type="EC" id="3.6.1.5" evidence="5"/>
<evidence type="ECO:0000256" key="12">
    <source>
        <dbReference type="ARBA" id="ARBA00022840"/>
    </source>
</evidence>
<dbReference type="Proteomes" id="UP001295444">
    <property type="component" value="Chromosome 09"/>
</dbReference>
<evidence type="ECO:0000256" key="3">
    <source>
        <dbReference type="ARBA" id="ARBA00004651"/>
    </source>
</evidence>
<dbReference type="GO" id="GO:0005886">
    <property type="term" value="C:plasma membrane"/>
    <property type="evidence" value="ECO:0007669"/>
    <property type="project" value="UniProtKB-SubCell"/>
</dbReference>
<evidence type="ECO:0000256" key="20">
    <source>
        <dbReference type="PIRSR" id="PIRSR600407-1"/>
    </source>
</evidence>
<keyword evidence="13" id="KW-0460">Magnesium</keyword>
<evidence type="ECO:0000256" key="6">
    <source>
        <dbReference type="ARBA" id="ARBA00022475"/>
    </source>
</evidence>
<keyword evidence="11" id="KW-0106">Calcium</keyword>
<dbReference type="GO" id="GO:0004382">
    <property type="term" value="F:GDP phosphatase activity"/>
    <property type="evidence" value="ECO:0007669"/>
    <property type="project" value="TreeGrafter"/>
</dbReference>
<feature type="active site" description="Proton acceptor" evidence="20">
    <location>
        <position position="221"/>
    </location>
</feature>
<dbReference type="GO" id="GO:0017111">
    <property type="term" value="F:ribonucleoside triphosphate phosphatase activity"/>
    <property type="evidence" value="ECO:0007669"/>
    <property type="project" value="TreeGrafter"/>
</dbReference>
<dbReference type="InterPro" id="IPR000407">
    <property type="entry name" value="GDA1_CD39_NTPase"/>
</dbReference>
<keyword evidence="12 21" id="KW-0067">ATP-binding</keyword>
<reference evidence="24" key="1">
    <citation type="submission" date="2022-03" db="EMBL/GenBank/DDBJ databases">
        <authorList>
            <person name="Alioto T."/>
            <person name="Alioto T."/>
            <person name="Gomez Garrido J."/>
        </authorList>
    </citation>
    <scope>NUCLEOTIDE SEQUENCE</scope>
</reference>
<protein>
    <recommendedName>
        <fullName evidence="18">Ectonucleoside triphosphate diphosphohydrolase 8</fullName>
        <ecNumber evidence="5">3.6.1.5</ecNumber>
    </recommendedName>
</protein>
<evidence type="ECO:0000256" key="17">
    <source>
        <dbReference type="ARBA" id="ARBA00023180"/>
    </source>
</evidence>
<dbReference type="Pfam" id="PF01150">
    <property type="entry name" value="GDA1_CD39"/>
    <property type="match status" value="2"/>
</dbReference>
<dbReference type="PANTHER" id="PTHR11782">
    <property type="entry name" value="ADENOSINE/GUANOSINE DIPHOSPHATASE"/>
    <property type="match status" value="1"/>
</dbReference>
<evidence type="ECO:0000256" key="13">
    <source>
        <dbReference type="ARBA" id="ARBA00022842"/>
    </source>
</evidence>
<keyword evidence="7 23" id="KW-0812">Transmembrane</keyword>
<evidence type="ECO:0000256" key="5">
    <source>
        <dbReference type="ARBA" id="ARBA00012148"/>
    </source>
</evidence>
<evidence type="ECO:0000256" key="11">
    <source>
        <dbReference type="ARBA" id="ARBA00022837"/>
    </source>
</evidence>
<evidence type="ECO:0000256" key="4">
    <source>
        <dbReference type="ARBA" id="ARBA00009283"/>
    </source>
</evidence>
<keyword evidence="9 21" id="KW-0547">Nucleotide-binding</keyword>
<gene>
    <name evidence="24" type="ORF">PECUL_23A026035</name>
</gene>
<evidence type="ECO:0000256" key="9">
    <source>
        <dbReference type="ARBA" id="ARBA00022741"/>
    </source>
</evidence>
<dbReference type="Gene3D" id="3.30.420.40">
    <property type="match status" value="2"/>
</dbReference>
<feature type="binding site" evidence="21">
    <location>
        <begin position="261"/>
        <end position="265"/>
    </location>
    <ligand>
        <name>ATP</name>
        <dbReference type="ChEBI" id="CHEBI:30616"/>
    </ligand>
</feature>
<evidence type="ECO:0000256" key="22">
    <source>
        <dbReference type="RuleBase" id="RU003833"/>
    </source>
</evidence>
<keyword evidence="16" id="KW-1015">Disulfide bond</keyword>
<comment type="cofactor">
    <cofactor evidence="1">
        <name>Ca(2+)</name>
        <dbReference type="ChEBI" id="CHEBI:29108"/>
    </cofactor>
</comment>
<evidence type="ECO:0000256" key="18">
    <source>
        <dbReference type="ARBA" id="ARBA00039598"/>
    </source>
</evidence>
<comment type="cofactor">
    <cofactor evidence="2">
        <name>Mg(2+)</name>
        <dbReference type="ChEBI" id="CHEBI:18420"/>
    </cofactor>
</comment>
<dbReference type="PANTHER" id="PTHR11782:SF31">
    <property type="entry name" value="ECTONUCLEOSIDE TRIPHOSPHATE DIPHOSPHOHYDROLASE 8"/>
    <property type="match status" value="1"/>
</dbReference>
<keyword evidence="6" id="KW-1003">Cell membrane</keyword>
<evidence type="ECO:0000313" key="25">
    <source>
        <dbReference type="Proteomes" id="UP001295444"/>
    </source>
</evidence>
<name>A0AAD1WPJ8_PELCU</name>
<evidence type="ECO:0000256" key="10">
    <source>
        <dbReference type="ARBA" id="ARBA00022801"/>
    </source>
</evidence>
<keyword evidence="15 23" id="KW-0472">Membrane</keyword>
<evidence type="ECO:0000256" key="15">
    <source>
        <dbReference type="ARBA" id="ARBA00023136"/>
    </source>
</evidence>
<dbReference type="GO" id="GO:0046872">
    <property type="term" value="F:metal ion binding"/>
    <property type="evidence" value="ECO:0007669"/>
    <property type="project" value="UniProtKB-KW"/>
</dbReference>
<keyword evidence="10 22" id="KW-0378">Hydrolase</keyword>
<keyword evidence="14 23" id="KW-1133">Transmembrane helix</keyword>
<dbReference type="FunFam" id="3.30.420.40:FF:000068">
    <property type="entry name" value="Ectonucleoside triphosphate diphosphohydrolase 1"/>
    <property type="match status" value="2"/>
</dbReference>
<dbReference type="EMBL" id="OW240920">
    <property type="protein sequence ID" value="CAH2316913.1"/>
    <property type="molecule type" value="Genomic_DNA"/>
</dbReference>